<evidence type="ECO:0000256" key="1">
    <source>
        <dbReference type="SAM" id="SignalP"/>
    </source>
</evidence>
<dbReference type="InterPro" id="IPR016047">
    <property type="entry name" value="M23ase_b-sheet_dom"/>
</dbReference>
<feature type="domain" description="M23ase beta-sheet core" evidence="2">
    <location>
        <begin position="200"/>
        <end position="290"/>
    </location>
</feature>
<feature type="signal peptide" evidence="1">
    <location>
        <begin position="1"/>
        <end position="23"/>
    </location>
</feature>
<reference evidence="3 4" key="1">
    <citation type="submission" date="2016-11" db="EMBL/GenBank/DDBJ databases">
        <authorList>
            <person name="Jaros S."/>
            <person name="Januszkiewicz K."/>
            <person name="Wedrychowicz H."/>
        </authorList>
    </citation>
    <scope>NUCLEOTIDE SEQUENCE [LARGE SCALE GENOMIC DNA]</scope>
    <source>
        <strain evidence="3 4">DSM 29589</strain>
    </source>
</reference>
<dbReference type="PANTHER" id="PTHR21666:SF270">
    <property type="entry name" value="MUREIN HYDROLASE ACTIVATOR ENVC"/>
    <property type="match status" value="1"/>
</dbReference>
<dbReference type="GO" id="GO:0004222">
    <property type="term" value="F:metalloendopeptidase activity"/>
    <property type="evidence" value="ECO:0007669"/>
    <property type="project" value="TreeGrafter"/>
</dbReference>
<dbReference type="PANTHER" id="PTHR21666">
    <property type="entry name" value="PEPTIDASE-RELATED"/>
    <property type="match status" value="1"/>
</dbReference>
<evidence type="ECO:0000259" key="2">
    <source>
        <dbReference type="Pfam" id="PF01551"/>
    </source>
</evidence>
<proteinExistence type="predicted"/>
<dbReference type="SUPFAM" id="SSF51261">
    <property type="entry name" value="Duplicated hybrid motif"/>
    <property type="match status" value="1"/>
</dbReference>
<dbReference type="InterPro" id="IPR011055">
    <property type="entry name" value="Dup_hybrid_motif"/>
</dbReference>
<evidence type="ECO:0000313" key="4">
    <source>
        <dbReference type="Proteomes" id="UP000183974"/>
    </source>
</evidence>
<dbReference type="RefSeq" id="WP_073036979.1">
    <property type="nucleotide sequence ID" value="NZ_BMLR01000015.1"/>
</dbReference>
<dbReference type="CDD" id="cd12797">
    <property type="entry name" value="M23_peptidase"/>
    <property type="match status" value="1"/>
</dbReference>
<dbReference type="Gene3D" id="2.70.70.10">
    <property type="entry name" value="Glucose Permease (Domain IIA)"/>
    <property type="match status" value="1"/>
</dbReference>
<organism evidence="3 4">
    <name type="scientific">Roseovarius pacificus</name>
    <dbReference type="NCBI Taxonomy" id="337701"/>
    <lineage>
        <taxon>Bacteria</taxon>
        <taxon>Pseudomonadati</taxon>
        <taxon>Pseudomonadota</taxon>
        <taxon>Alphaproteobacteria</taxon>
        <taxon>Rhodobacterales</taxon>
        <taxon>Roseobacteraceae</taxon>
        <taxon>Roseovarius</taxon>
    </lineage>
</organism>
<name>A0A1M7IGX9_9RHOB</name>
<dbReference type="EMBL" id="FRBR01000015">
    <property type="protein sequence ID" value="SHM39970.1"/>
    <property type="molecule type" value="Genomic_DNA"/>
</dbReference>
<keyword evidence="4" id="KW-1185">Reference proteome</keyword>
<dbReference type="AlphaFoldDB" id="A0A1M7IGX9"/>
<sequence length="329" mass="35362">MTQRPLVIATVLALAGLSVAAQADPFSVGQRIAERFLQGDFDAIWSASTPEMQQAFGSTGNLAALHDDLLADFGTEDAILSERVDAQAGHDVYTRVSLWTQAPAPLELVISFDSAERIAGFLIRPQPVAAPSQFLDYETKATLRLPVDGDWFVYWGGRDIEKNYHAADAGQRFALDLVVMRDGQSHSGDTSQLESYHCWGRPILAPAEGVVVRAVDGLPDKAIGESDPANPAGNHVVVDFGNDEFGFLAHLQQNSVRVAKGDTVTAGQEIGLCGNSGNSSEPHLHFHMQTSPRLEQGEGLPAQFTNYQANGTLIGRGEPQKGETIQAAE</sequence>
<dbReference type="Proteomes" id="UP000183974">
    <property type="component" value="Unassembled WGS sequence"/>
</dbReference>
<gene>
    <name evidence="3" type="ORF">SAMN05444398_11578</name>
</gene>
<dbReference type="STRING" id="337701.SAMN05444398_11578"/>
<keyword evidence="1" id="KW-0732">Signal</keyword>
<feature type="chain" id="PRO_5012048411" evidence="1">
    <location>
        <begin position="24"/>
        <end position="329"/>
    </location>
</feature>
<dbReference type="Pfam" id="PF01551">
    <property type="entry name" value="Peptidase_M23"/>
    <property type="match status" value="1"/>
</dbReference>
<dbReference type="InterPro" id="IPR050570">
    <property type="entry name" value="Cell_wall_metabolism_enzyme"/>
</dbReference>
<evidence type="ECO:0000313" key="3">
    <source>
        <dbReference type="EMBL" id="SHM39970.1"/>
    </source>
</evidence>
<accession>A0A1M7IGX9</accession>
<dbReference type="OrthoDB" id="5489603at2"/>
<protein>
    <submittedName>
        <fullName evidence="3">Peptidase family M23</fullName>
    </submittedName>
</protein>